<dbReference type="PANTHER" id="PTHR21586:SF0">
    <property type="entry name" value="PP2C-LIKE DOMAIN-CONTAINING PROTEIN CG9801"/>
    <property type="match status" value="1"/>
</dbReference>
<feature type="region of interest" description="Disordered" evidence="1">
    <location>
        <begin position="597"/>
        <end position="619"/>
    </location>
</feature>
<dbReference type="PANTHER" id="PTHR21586">
    <property type="entry name" value="TIPA"/>
    <property type="match status" value="1"/>
</dbReference>
<dbReference type="InterPro" id="IPR053287">
    <property type="entry name" value="PP2C-like_domain"/>
</dbReference>
<gene>
    <name evidence="2" type="ORF">NQ317_017310</name>
</gene>
<dbReference type="SUPFAM" id="SSF81606">
    <property type="entry name" value="PP2C-like"/>
    <property type="match status" value="1"/>
</dbReference>
<proteinExistence type="predicted"/>
<feature type="compositionally biased region" description="Polar residues" evidence="1">
    <location>
        <begin position="209"/>
        <end position="222"/>
    </location>
</feature>
<name>A0ABQ9K1Y8_9CUCU</name>
<feature type="region of interest" description="Disordered" evidence="1">
    <location>
        <begin position="636"/>
        <end position="684"/>
    </location>
</feature>
<protein>
    <recommendedName>
        <fullName evidence="4">PPM-type phosphatase domain-containing protein</fullName>
    </recommendedName>
</protein>
<feature type="compositionally biased region" description="Polar residues" evidence="1">
    <location>
        <begin position="648"/>
        <end position="684"/>
    </location>
</feature>
<keyword evidence="3" id="KW-1185">Reference proteome</keyword>
<feature type="region of interest" description="Disordered" evidence="1">
    <location>
        <begin position="150"/>
        <end position="235"/>
    </location>
</feature>
<feature type="compositionally biased region" description="Low complexity" evidence="1">
    <location>
        <begin position="547"/>
        <end position="568"/>
    </location>
</feature>
<comment type="caution">
    <text evidence="2">The sequence shown here is derived from an EMBL/GenBank/DDBJ whole genome shotgun (WGS) entry which is preliminary data.</text>
</comment>
<organism evidence="2 3">
    <name type="scientific">Molorchus minor</name>
    <dbReference type="NCBI Taxonomy" id="1323400"/>
    <lineage>
        <taxon>Eukaryota</taxon>
        <taxon>Metazoa</taxon>
        <taxon>Ecdysozoa</taxon>
        <taxon>Arthropoda</taxon>
        <taxon>Hexapoda</taxon>
        <taxon>Insecta</taxon>
        <taxon>Pterygota</taxon>
        <taxon>Neoptera</taxon>
        <taxon>Endopterygota</taxon>
        <taxon>Coleoptera</taxon>
        <taxon>Polyphaga</taxon>
        <taxon>Cucujiformia</taxon>
        <taxon>Chrysomeloidea</taxon>
        <taxon>Cerambycidae</taxon>
        <taxon>Lamiinae</taxon>
        <taxon>Monochamini</taxon>
        <taxon>Molorchus</taxon>
    </lineage>
</organism>
<sequence length="845" mass="94529">MPSLRKRVSSYFRQLSFHNETREKRQNINENAFVTKYLQGLIAIREGPPIVYGKNPTDLPNYELEHYESGPNTVIGCYTGPNGGLVTVKRTEKHLSLLDADIDFIDNHDEETGKALSLNNNCDSVECKNSLLTNDLKENTNDKTKESLEMLSSLSKEDSQTSGDVVKGANGVKTAVSKSNQTPSIEKESTVIRQKKPISVRQEKRESKSTIQSKDQSYGLSKSKSEGNPFHHKQKRGRIIKIDRPNIRGDGMEDSDSPRLENDDSILPKEWSRKSDLIYGLSDSLYDRNQVTRSKNGEKASIAAKCAVHGSLHYMNKTIFNDTKPFDDLAVKTDKSSISNNIINENVNLISNTREVFVCLLRAFNCAHDLILENNGMLTTLTVAVVLPLKQKLERRVPNPKAYIYSHKYGVRELTKGSHDISCNRDMRDALGALGPVDGISPELSNLTLSITTLHKGDIIMVASDGLTDNSDPNVCKFTVNSINNPTKQKRPVTNKPVKGVVQQQIESKHSVIPAVKTLENLQRPPVKPPRKHKKDDGRSSSERSSVKSATVSEKSSQSADSESSQEVQKVESKVIPQSNLDSTKKLAVEDLKTQELGKQSVHGGSNEEGNQNNFKDPAVDYENPLIQQFMRENSVEETTKIEKNLRRQATSQQRQENLYSSHKPLNQKSNTSSRALHTVDTKNSSFKTPDVGYKFLRSKTTLDIRTSNTKQIPRNEDGIPYVTPPSEIRTAAVTHGGYIKTWHIRIELAGDSQTNIIICRDLPCSSAKKLCENLLNFTMSITSAKRHTLEDQDLYFDNRNGVLVEVANQEKKIRRKRGLEKVQNLPGKLDHVTVVAYNVGNFAH</sequence>
<feature type="compositionally biased region" description="Basic and acidic residues" evidence="1">
    <location>
        <begin position="535"/>
        <end position="546"/>
    </location>
</feature>
<evidence type="ECO:0008006" key="4">
    <source>
        <dbReference type="Google" id="ProtNLM"/>
    </source>
</evidence>
<feature type="region of interest" description="Disordered" evidence="1">
    <location>
        <begin position="512"/>
        <end position="577"/>
    </location>
</feature>
<evidence type="ECO:0000256" key="1">
    <source>
        <dbReference type="SAM" id="MobiDB-lite"/>
    </source>
</evidence>
<dbReference type="Proteomes" id="UP001162164">
    <property type="component" value="Unassembled WGS sequence"/>
</dbReference>
<dbReference type="InterPro" id="IPR036457">
    <property type="entry name" value="PPM-type-like_dom_sf"/>
</dbReference>
<evidence type="ECO:0000313" key="2">
    <source>
        <dbReference type="EMBL" id="KAJ8984101.1"/>
    </source>
</evidence>
<evidence type="ECO:0000313" key="3">
    <source>
        <dbReference type="Proteomes" id="UP001162164"/>
    </source>
</evidence>
<feature type="region of interest" description="Disordered" evidence="1">
    <location>
        <begin position="245"/>
        <end position="264"/>
    </location>
</feature>
<accession>A0ABQ9K1Y8</accession>
<reference evidence="2" key="1">
    <citation type="journal article" date="2023" name="Insect Mol. Biol.">
        <title>Genome sequencing provides insights into the evolution of gene families encoding plant cell wall-degrading enzymes in longhorned beetles.</title>
        <authorList>
            <person name="Shin N.R."/>
            <person name="Okamura Y."/>
            <person name="Kirsch R."/>
            <person name="Pauchet Y."/>
        </authorList>
    </citation>
    <scope>NUCLEOTIDE SEQUENCE</scope>
    <source>
        <strain evidence="2">MMC_N1</strain>
    </source>
</reference>
<dbReference type="EMBL" id="JAPWTJ010000046">
    <property type="protein sequence ID" value="KAJ8984101.1"/>
    <property type="molecule type" value="Genomic_DNA"/>
</dbReference>
<feature type="compositionally biased region" description="Basic and acidic residues" evidence="1">
    <location>
        <begin position="636"/>
        <end position="646"/>
    </location>
</feature>